<name>A0A2W4RB13_9GAMM</name>
<protein>
    <submittedName>
        <fullName evidence="5">Glycoside hydrolase family 1 protein</fullName>
    </submittedName>
</protein>
<dbReference type="PROSITE" id="PS00653">
    <property type="entry name" value="GLYCOSYL_HYDROL_F1_2"/>
    <property type="match status" value="1"/>
</dbReference>
<dbReference type="GO" id="GO:0008422">
    <property type="term" value="F:beta-glucosidase activity"/>
    <property type="evidence" value="ECO:0007669"/>
    <property type="project" value="TreeGrafter"/>
</dbReference>
<sequence length="537" mass="61485">MILNKESYCKGFLWGVATSAYQAEGGYNGKNQPQTNWARVEKEKDVAPLGNAAEFWTRYPEDFANCRKMGLSAFRLGLEWSRVQPSLSRKPSQPPTMDGAALDHYAEMLIECRNNGLEPVVTLHHFVHPAWLGDDPWLEPSTVDHFIHYVQSAVLHVNSALTSRGYPAVRYYITINEPNMLLFNTYLSGQFPSTAQHGFKTAIKACCNLLCAHIKAYNVIHDMYETQGWVQPMVSLNNYCSDLYWADKLLLDLLALREHNIPLKDMNNHVRKKRNAFETSLGAANIPLRKNLSYWFGTFCKKLTDKLCCLYFDIHGFKPLTDGLLESSREKVLDYIAVDYYDPFSAHLFRPPELWDHEFKNKSIHSWLMNTISSKWWDWRVLPQGLRFFCQYYADEFQGRPILIAENGMALRRKTNNKNSHRRDRISRSQFLELHVGEVVNMLNEGIPLIGYLHWSLFDNYEWGTYTPRFGLYSIDYQRGCDRAPVDHLGDCPSATYAKLVGLFKSRSPETDVSVHPPGSAGVSPAEIAAKMASLPG</sequence>
<dbReference type="PANTHER" id="PTHR10353:SF36">
    <property type="entry name" value="LP05116P"/>
    <property type="match status" value="1"/>
</dbReference>
<organism evidence="5 6">
    <name type="scientific">Candidatus Methylumidiphilus alinenensis</name>
    <dbReference type="NCBI Taxonomy" id="2202197"/>
    <lineage>
        <taxon>Bacteria</taxon>
        <taxon>Pseudomonadati</taxon>
        <taxon>Pseudomonadota</taxon>
        <taxon>Gammaproteobacteria</taxon>
        <taxon>Methylococcales</taxon>
        <taxon>Candidatus Methylumidiphilus</taxon>
    </lineage>
</organism>
<dbReference type="SUPFAM" id="SSF51445">
    <property type="entry name" value="(Trans)glycosidases"/>
    <property type="match status" value="1"/>
</dbReference>
<accession>A0A2W4RB13</accession>
<dbReference type="InterPro" id="IPR017853">
    <property type="entry name" value="GH"/>
</dbReference>
<keyword evidence="3" id="KW-0326">Glycosidase</keyword>
<dbReference type="InterPro" id="IPR001360">
    <property type="entry name" value="Glyco_hydro_1"/>
</dbReference>
<dbReference type="AlphaFoldDB" id="A0A2W4RB13"/>
<evidence type="ECO:0000256" key="3">
    <source>
        <dbReference type="ARBA" id="ARBA00023295"/>
    </source>
</evidence>
<keyword evidence="2 5" id="KW-0378">Hydrolase</keyword>
<comment type="similarity">
    <text evidence="1 4">Belongs to the glycosyl hydrolase 1 family.</text>
</comment>
<evidence type="ECO:0000313" key="5">
    <source>
        <dbReference type="EMBL" id="PZN77078.1"/>
    </source>
</evidence>
<reference evidence="5 6" key="1">
    <citation type="journal article" date="2018" name="Aquat. Microb. Ecol.">
        <title>Gammaproteobacterial methanotrophs dominate.</title>
        <authorList>
            <person name="Rissanen A.J."/>
            <person name="Saarenheimo J."/>
            <person name="Tiirola M."/>
            <person name="Peura S."/>
            <person name="Aalto S.L."/>
            <person name="Karvinen A."/>
            <person name="Nykanen H."/>
        </authorList>
    </citation>
    <scope>NUCLEOTIDE SEQUENCE [LARGE SCALE GENOMIC DNA]</scope>
    <source>
        <strain evidence="5">AMbin10</strain>
    </source>
</reference>
<dbReference type="Gene3D" id="3.20.20.80">
    <property type="entry name" value="Glycosidases"/>
    <property type="match status" value="1"/>
</dbReference>
<evidence type="ECO:0000313" key="6">
    <source>
        <dbReference type="Proteomes" id="UP000249396"/>
    </source>
</evidence>
<evidence type="ECO:0000256" key="1">
    <source>
        <dbReference type="ARBA" id="ARBA00010838"/>
    </source>
</evidence>
<dbReference type="EMBL" id="QJPH01000345">
    <property type="protein sequence ID" value="PZN77078.1"/>
    <property type="molecule type" value="Genomic_DNA"/>
</dbReference>
<dbReference type="InterPro" id="IPR033132">
    <property type="entry name" value="GH_1_N_CS"/>
</dbReference>
<comment type="caution">
    <text evidence="5">The sequence shown here is derived from an EMBL/GenBank/DDBJ whole genome shotgun (WGS) entry which is preliminary data.</text>
</comment>
<evidence type="ECO:0000256" key="4">
    <source>
        <dbReference type="RuleBase" id="RU003690"/>
    </source>
</evidence>
<gene>
    <name evidence="5" type="ORF">DM484_15385</name>
</gene>
<proteinExistence type="inferred from homology"/>
<dbReference type="Proteomes" id="UP000249396">
    <property type="component" value="Unassembled WGS sequence"/>
</dbReference>
<dbReference type="PRINTS" id="PR00131">
    <property type="entry name" value="GLHYDRLASE1"/>
</dbReference>
<dbReference type="GO" id="GO:0005829">
    <property type="term" value="C:cytosol"/>
    <property type="evidence" value="ECO:0007669"/>
    <property type="project" value="TreeGrafter"/>
</dbReference>
<dbReference type="PANTHER" id="PTHR10353">
    <property type="entry name" value="GLYCOSYL HYDROLASE"/>
    <property type="match status" value="1"/>
</dbReference>
<dbReference type="GO" id="GO:0016052">
    <property type="term" value="P:carbohydrate catabolic process"/>
    <property type="evidence" value="ECO:0007669"/>
    <property type="project" value="TreeGrafter"/>
</dbReference>
<dbReference type="Pfam" id="PF00232">
    <property type="entry name" value="Glyco_hydro_1"/>
    <property type="match status" value="2"/>
</dbReference>
<evidence type="ECO:0000256" key="2">
    <source>
        <dbReference type="ARBA" id="ARBA00022801"/>
    </source>
</evidence>